<organism evidence="1 2">
    <name type="scientific">Phytophthora nicotianae P1569</name>
    <dbReference type="NCBI Taxonomy" id="1317065"/>
    <lineage>
        <taxon>Eukaryota</taxon>
        <taxon>Sar</taxon>
        <taxon>Stramenopiles</taxon>
        <taxon>Oomycota</taxon>
        <taxon>Peronosporomycetes</taxon>
        <taxon>Peronosporales</taxon>
        <taxon>Peronosporaceae</taxon>
        <taxon>Phytophthora</taxon>
    </lineage>
</organism>
<dbReference type="Proteomes" id="UP000018721">
    <property type="component" value="Unassembled WGS sequence"/>
</dbReference>
<reference evidence="1 2" key="1">
    <citation type="submission" date="2013-11" db="EMBL/GenBank/DDBJ databases">
        <title>The Genome Sequence of Phytophthora parasitica P1569.</title>
        <authorList>
            <consortium name="The Broad Institute Genomics Platform"/>
            <person name="Russ C."/>
            <person name="Tyler B."/>
            <person name="Panabieres F."/>
            <person name="Shan W."/>
            <person name="Tripathy S."/>
            <person name="Grunwald N."/>
            <person name="Machado M."/>
            <person name="Johnson C.S."/>
            <person name="Arredondo F."/>
            <person name="Hong C."/>
            <person name="Coffey M."/>
            <person name="Young S.K."/>
            <person name="Zeng Q."/>
            <person name="Gargeya S."/>
            <person name="Fitzgerald M."/>
            <person name="Abouelleil A."/>
            <person name="Alvarado L."/>
            <person name="Chapman S.B."/>
            <person name="Gainer-Dewar J."/>
            <person name="Goldberg J."/>
            <person name="Griggs A."/>
            <person name="Gujja S."/>
            <person name="Hansen M."/>
            <person name="Howarth C."/>
            <person name="Imamovic A."/>
            <person name="Ireland A."/>
            <person name="Larimer J."/>
            <person name="McCowan C."/>
            <person name="Murphy C."/>
            <person name="Pearson M."/>
            <person name="Poon T.W."/>
            <person name="Priest M."/>
            <person name="Roberts A."/>
            <person name="Saif S."/>
            <person name="Shea T."/>
            <person name="Sykes S."/>
            <person name="Wortman J."/>
            <person name="Nusbaum C."/>
            <person name="Birren B."/>
        </authorList>
    </citation>
    <scope>NUCLEOTIDE SEQUENCE [LARGE SCALE GENOMIC DNA]</scope>
    <source>
        <strain evidence="1 2">P1569</strain>
    </source>
</reference>
<evidence type="ECO:0000313" key="1">
    <source>
        <dbReference type="EMBL" id="ETI29948.1"/>
    </source>
</evidence>
<proteinExistence type="predicted"/>
<name>V9DUF7_PHYNI</name>
<comment type="caution">
    <text evidence="1">The sequence shown here is derived from an EMBL/GenBank/DDBJ whole genome shotgun (WGS) entry which is preliminary data.</text>
</comment>
<evidence type="ECO:0008006" key="3">
    <source>
        <dbReference type="Google" id="ProtNLM"/>
    </source>
</evidence>
<gene>
    <name evidence="1" type="ORF">F443_22934</name>
</gene>
<sequence length="128" mass="13413">MTEIEAILGAIAELARIEVQRSGLVVSELKVLLNWQIIAAGNAFLVNVHGEVFNSLHASSGTTSENTVIDAPGSCSNTNGEKMIYGAPIQTDVVGVVSSGSFHDQADKGLESGAVHRRLGLCCSASFR</sequence>
<dbReference type="EMBL" id="ANIZ01004663">
    <property type="protein sequence ID" value="ETI29948.1"/>
    <property type="molecule type" value="Genomic_DNA"/>
</dbReference>
<dbReference type="AlphaFoldDB" id="V9DUF7"/>
<evidence type="ECO:0000313" key="2">
    <source>
        <dbReference type="Proteomes" id="UP000018721"/>
    </source>
</evidence>
<accession>V9DUF7</accession>
<dbReference type="HOGENOM" id="CLU_161020_0_0_1"/>
<protein>
    <recommendedName>
        <fullName evidence="3">GAF domain-containing protein</fullName>
    </recommendedName>
</protein>
<keyword evidence="2" id="KW-1185">Reference proteome</keyword>